<protein>
    <submittedName>
        <fullName evidence="1">Uncharacterized protein</fullName>
    </submittedName>
</protein>
<organism evidence="1">
    <name type="scientific">Arundo donax</name>
    <name type="common">Giant reed</name>
    <name type="synonym">Donax arundinaceus</name>
    <dbReference type="NCBI Taxonomy" id="35708"/>
    <lineage>
        <taxon>Eukaryota</taxon>
        <taxon>Viridiplantae</taxon>
        <taxon>Streptophyta</taxon>
        <taxon>Embryophyta</taxon>
        <taxon>Tracheophyta</taxon>
        <taxon>Spermatophyta</taxon>
        <taxon>Magnoliopsida</taxon>
        <taxon>Liliopsida</taxon>
        <taxon>Poales</taxon>
        <taxon>Poaceae</taxon>
        <taxon>PACMAD clade</taxon>
        <taxon>Arundinoideae</taxon>
        <taxon>Arundineae</taxon>
        <taxon>Arundo</taxon>
    </lineage>
</organism>
<evidence type="ECO:0000313" key="1">
    <source>
        <dbReference type="EMBL" id="JAD96872.1"/>
    </source>
</evidence>
<reference evidence="1" key="1">
    <citation type="submission" date="2014-09" db="EMBL/GenBank/DDBJ databases">
        <authorList>
            <person name="Magalhaes I.L.F."/>
            <person name="Oliveira U."/>
            <person name="Santos F.R."/>
            <person name="Vidigal T.H.D.A."/>
            <person name="Brescovit A.D."/>
            <person name="Santos A.J."/>
        </authorList>
    </citation>
    <scope>NUCLEOTIDE SEQUENCE</scope>
    <source>
        <tissue evidence="1">Shoot tissue taken approximately 20 cm above the soil surface</tissue>
    </source>
</reference>
<proteinExistence type="predicted"/>
<dbReference type="EMBL" id="GBRH01201023">
    <property type="protein sequence ID" value="JAD96872.1"/>
    <property type="molecule type" value="Transcribed_RNA"/>
</dbReference>
<name>A0A0A9ELD9_ARUDO</name>
<accession>A0A0A9ELD9</accession>
<sequence length="138" mass="15734">MALSDAMSAVRCKFRPGKQEASAGNAVPGHPPSRSLFISTVRVGSARRVCRIVFRAGETGRLPFHQSQIRNSIHLEWDKIKHIHLEWSADYPIWGSLRSSSFGSLPSKWWTHVHYIGCVRPVWHGVRVRWLRLIDIAL</sequence>
<dbReference type="AlphaFoldDB" id="A0A0A9ELD9"/>
<reference evidence="1" key="2">
    <citation type="journal article" date="2015" name="Data Brief">
        <title>Shoot transcriptome of the giant reed, Arundo donax.</title>
        <authorList>
            <person name="Barrero R.A."/>
            <person name="Guerrero F.D."/>
            <person name="Moolhuijzen P."/>
            <person name="Goolsby J.A."/>
            <person name="Tidwell J."/>
            <person name="Bellgard S.E."/>
            <person name="Bellgard M.I."/>
        </authorList>
    </citation>
    <scope>NUCLEOTIDE SEQUENCE</scope>
    <source>
        <tissue evidence="1">Shoot tissue taken approximately 20 cm above the soil surface</tissue>
    </source>
</reference>